<dbReference type="EMBL" id="JACGWZ010000003">
    <property type="protein sequence ID" value="MBA8825305.1"/>
    <property type="molecule type" value="Genomic_DNA"/>
</dbReference>
<evidence type="ECO:0000256" key="1">
    <source>
        <dbReference type="SAM" id="MobiDB-lite"/>
    </source>
</evidence>
<sequence>MGIDLIIAMAASAMIVRGWEKSKRRSAAAWAEARHRAEERGAARQRARQERSEAWQQRLDDAKATGPRNPLWWAYATGWIVAAATAALTAGVAGAVTGAISGARGGYKVGRAGLRLRWTYRETWTQWRTHREWIETERCERCGGYVPVDQVVLVDEHGRVCPDCVPTPSFERSSTPDEDEPTERAEAGDRSRRSREHTRTWTAGQSPRCVECGTTATEPGWVLCVLCARLRHERRKKQREHEQRSATEDTKASGQDDSRPSRIYVNAERADVQEETRPKEITTMSELVPANGGSDLAGTGEGYTDTVSTLATLAKLLNRAHEEVQNLGDMLTANSLDSETLGQINELADALDSAAPMADGLHKHVESRHAPVADAVAGAGGSGNIAAKSWYDQY</sequence>
<feature type="compositionally biased region" description="Basic and acidic residues" evidence="1">
    <location>
        <begin position="239"/>
        <end position="260"/>
    </location>
</feature>
<proteinExistence type="predicted"/>
<dbReference type="RefSeq" id="WP_182544507.1">
    <property type="nucleotide sequence ID" value="NZ_JACGWZ010000003.1"/>
</dbReference>
<evidence type="ECO:0000313" key="2">
    <source>
        <dbReference type="EMBL" id="MBA8825305.1"/>
    </source>
</evidence>
<feature type="compositionally biased region" description="Basic and acidic residues" evidence="1">
    <location>
        <begin position="182"/>
        <end position="191"/>
    </location>
</feature>
<feature type="region of interest" description="Disordered" evidence="1">
    <location>
        <begin position="165"/>
        <end position="210"/>
    </location>
</feature>
<gene>
    <name evidence="2" type="ORF">FHX42_002656</name>
</gene>
<feature type="region of interest" description="Disordered" evidence="1">
    <location>
        <begin position="235"/>
        <end position="263"/>
    </location>
</feature>
<dbReference type="CDD" id="cd19757">
    <property type="entry name" value="Bbox1"/>
    <property type="match status" value="1"/>
</dbReference>
<dbReference type="Proteomes" id="UP000569329">
    <property type="component" value="Unassembled WGS sequence"/>
</dbReference>
<accession>A0A839E0V4</accession>
<organism evidence="2 3">
    <name type="scientific">Halosaccharopolyspora lacisalsi</name>
    <dbReference type="NCBI Taxonomy" id="1000566"/>
    <lineage>
        <taxon>Bacteria</taxon>
        <taxon>Bacillati</taxon>
        <taxon>Actinomycetota</taxon>
        <taxon>Actinomycetes</taxon>
        <taxon>Pseudonocardiales</taxon>
        <taxon>Pseudonocardiaceae</taxon>
        <taxon>Halosaccharopolyspora</taxon>
    </lineage>
</organism>
<evidence type="ECO:0000313" key="3">
    <source>
        <dbReference type="Proteomes" id="UP000569329"/>
    </source>
</evidence>
<feature type="region of interest" description="Disordered" evidence="1">
    <location>
        <begin position="38"/>
        <end position="62"/>
    </location>
</feature>
<comment type="caution">
    <text evidence="2">The sequence shown here is derived from an EMBL/GenBank/DDBJ whole genome shotgun (WGS) entry which is preliminary data.</text>
</comment>
<reference evidence="2 3" key="1">
    <citation type="submission" date="2020-07" db="EMBL/GenBank/DDBJ databases">
        <title>Sequencing the genomes of 1000 actinobacteria strains.</title>
        <authorList>
            <person name="Klenk H.-P."/>
        </authorList>
    </citation>
    <scope>NUCLEOTIDE SEQUENCE [LARGE SCALE GENOMIC DNA]</scope>
    <source>
        <strain evidence="2 3">DSM 45975</strain>
    </source>
</reference>
<dbReference type="AlphaFoldDB" id="A0A839E0V4"/>
<keyword evidence="3" id="KW-1185">Reference proteome</keyword>
<name>A0A839E0V4_9PSEU</name>
<protein>
    <submittedName>
        <fullName evidence="2">Uncharacterized protein</fullName>
    </submittedName>
</protein>